<dbReference type="VEuPathDB" id="FungiDB:PSHT_03349"/>
<dbReference type="EMBL" id="PKSM01000031">
    <property type="protein sequence ID" value="POW20631.1"/>
    <property type="molecule type" value="Genomic_DNA"/>
</dbReference>
<comment type="caution">
    <text evidence="2">The sequence shown here is derived from an EMBL/GenBank/DDBJ whole genome shotgun (WGS) entry which is preliminary data.</text>
</comment>
<reference evidence="3" key="3">
    <citation type="journal article" date="2018" name="Mol. Plant Microbe Interact.">
        <title>Genome sequence resources for the wheat stripe rust pathogen (Puccinia striiformis f. sp. tritici) and the barley stripe rust pathogen (Puccinia striiformis f. sp. hordei).</title>
        <authorList>
            <person name="Xia C."/>
            <person name="Wang M."/>
            <person name="Yin C."/>
            <person name="Cornejo O.E."/>
            <person name="Hulbert S.H."/>
            <person name="Chen X."/>
        </authorList>
    </citation>
    <scope>NUCLEOTIDE SEQUENCE [LARGE SCALE GENOMIC DNA]</scope>
    <source>
        <strain evidence="3">93TX-2</strain>
    </source>
</reference>
<reference evidence="3" key="2">
    <citation type="journal article" date="2018" name="BMC Genomics">
        <title>Genomic insights into host adaptation between the wheat stripe rust pathogen (Puccinia striiformis f. sp. tritici) and the barley stripe rust pathogen (Puccinia striiformis f. sp. hordei).</title>
        <authorList>
            <person name="Xia C."/>
            <person name="Wang M."/>
            <person name="Yin C."/>
            <person name="Cornejo O.E."/>
            <person name="Hulbert S.H."/>
            <person name="Chen X."/>
        </authorList>
    </citation>
    <scope>NUCLEOTIDE SEQUENCE [LARGE SCALE GENOMIC DNA]</scope>
    <source>
        <strain evidence="3">93TX-2</strain>
    </source>
</reference>
<dbReference type="VEuPathDB" id="FungiDB:PSTT_00480"/>
<keyword evidence="1" id="KW-0732">Signal</keyword>
<feature type="signal peptide" evidence="1">
    <location>
        <begin position="1"/>
        <end position="23"/>
    </location>
</feature>
<evidence type="ECO:0000313" key="3">
    <source>
        <dbReference type="Proteomes" id="UP000238274"/>
    </source>
</evidence>
<dbReference type="AlphaFoldDB" id="A0A2S4WFV7"/>
<sequence>MFASRYSILASLAILAVMGSVCGTPYPTDVGSTPEGQLLEKRDVDEIVDKVHHLKGFVKRQTGNPPRGQKGAASKPKTAATTLNKLIKAVDGKIRELTTLSQKTGLLDKNVVSKIVKEFLELEGKEDAPRATISAAFPNDPKVTAAINTVKTNGPRFLAAIADLEKATDPASLKIKLKSVTDQRVALIKANTDLMAAANGATKNGYSIFAYSLTILAVIDSVFGTPYLTRVASTPNGQLLERRDVDEVVDKVHHLHGFVKREDGKPPKRDHSKDAAKELKRLDEAVDAKIRDLTTLSEGTGPLNGGLVSRTVMQFFQIEKTADGPRGRISTAFPNDPKVAAAMNTFLTNGPPFLAAIQDLPKALNPAELKVRLKAVTDLRVDLLKANNDLIAVANGRTRK</sequence>
<feature type="chain" id="PRO_5015759917" evidence="1">
    <location>
        <begin position="24"/>
        <end position="400"/>
    </location>
</feature>
<evidence type="ECO:0000313" key="2">
    <source>
        <dbReference type="EMBL" id="POW20631.1"/>
    </source>
</evidence>
<keyword evidence="3" id="KW-1185">Reference proteome</keyword>
<protein>
    <submittedName>
        <fullName evidence="2">Uncharacterized protein</fullName>
    </submittedName>
</protein>
<reference evidence="2 3" key="1">
    <citation type="submission" date="2017-12" db="EMBL/GenBank/DDBJ databases">
        <title>Gene loss provides genomic basis for host adaptation in cereal stripe rust fungi.</title>
        <authorList>
            <person name="Xia C."/>
        </authorList>
    </citation>
    <scope>NUCLEOTIDE SEQUENCE [LARGE SCALE GENOMIC DNA]</scope>
    <source>
        <strain evidence="2 3">93TX-2</strain>
    </source>
</reference>
<accession>A0A2S4WFV7</accession>
<name>A0A2S4WFV7_9BASI</name>
<dbReference type="Proteomes" id="UP000238274">
    <property type="component" value="Unassembled WGS sequence"/>
</dbReference>
<organism evidence="2 3">
    <name type="scientific">Puccinia striiformis</name>
    <dbReference type="NCBI Taxonomy" id="27350"/>
    <lineage>
        <taxon>Eukaryota</taxon>
        <taxon>Fungi</taxon>
        <taxon>Dikarya</taxon>
        <taxon>Basidiomycota</taxon>
        <taxon>Pucciniomycotina</taxon>
        <taxon>Pucciniomycetes</taxon>
        <taxon>Pucciniales</taxon>
        <taxon>Pucciniaceae</taxon>
        <taxon>Puccinia</taxon>
    </lineage>
</organism>
<gene>
    <name evidence="2" type="ORF">PSHT_03349</name>
</gene>
<proteinExistence type="predicted"/>
<evidence type="ECO:0000256" key="1">
    <source>
        <dbReference type="SAM" id="SignalP"/>
    </source>
</evidence>